<dbReference type="AlphaFoldDB" id="A0AAD1U708"/>
<comment type="caution">
    <text evidence="1">The sequence shown here is derived from an EMBL/GenBank/DDBJ whole genome shotgun (WGS) entry which is preliminary data.</text>
</comment>
<name>A0AAD1U708_EUPCR</name>
<evidence type="ECO:0000313" key="2">
    <source>
        <dbReference type="Proteomes" id="UP001295684"/>
    </source>
</evidence>
<dbReference type="Proteomes" id="UP001295684">
    <property type="component" value="Unassembled WGS sequence"/>
</dbReference>
<protein>
    <submittedName>
        <fullName evidence="1">Uncharacterized protein</fullName>
    </submittedName>
</protein>
<reference evidence="1" key="1">
    <citation type="submission" date="2023-07" db="EMBL/GenBank/DDBJ databases">
        <authorList>
            <consortium name="AG Swart"/>
            <person name="Singh M."/>
            <person name="Singh A."/>
            <person name="Seah K."/>
            <person name="Emmerich C."/>
        </authorList>
    </citation>
    <scope>NUCLEOTIDE SEQUENCE</scope>
    <source>
        <strain evidence="1">DP1</strain>
    </source>
</reference>
<sequence length="313" mass="36490">MEKLSQIIVICKYCPKVWLLVAMKLYYPYMMRKWFKQYKNVAVSEDFDLIYGDHDRTKMVDDGGTEIQMHIDTVLENKDLDFRLEVYYSDVTLHIYSPRAIREATALIPQKIDHSDDEKLSFGKLCPLSFERQRASKECKVRKEAVLKHTPLKRPSDHVAMMLQKIEYESSKWELNESVDIIRFINCLAIKMTCIALFGNDFMKESGKCPYANEENNIDNISLPEAISNTSCDLEQNYEYPISKLLPGINEKNLGHPYKRDKKNIKEIQKFLSNYLKSKGTLKVSCLDSDKRMDLITSSLRLQKIRLSVITLM</sequence>
<accession>A0AAD1U708</accession>
<gene>
    <name evidence="1" type="ORF">ECRASSUSDP1_LOCUS2745</name>
</gene>
<proteinExistence type="predicted"/>
<evidence type="ECO:0000313" key="1">
    <source>
        <dbReference type="EMBL" id="CAI2361434.1"/>
    </source>
</evidence>
<keyword evidence="2" id="KW-1185">Reference proteome</keyword>
<dbReference type="EMBL" id="CAMPGE010002625">
    <property type="protein sequence ID" value="CAI2361434.1"/>
    <property type="molecule type" value="Genomic_DNA"/>
</dbReference>
<organism evidence="1 2">
    <name type="scientific">Euplotes crassus</name>
    <dbReference type="NCBI Taxonomy" id="5936"/>
    <lineage>
        <taxon>Eukaryota</taxon>
        <taxon>Sar</taxon>
        <taxon>Alveolata</taxon>
        <taxon>Ciliophora</taxon>
        <taxon>Intramacronucleata</taxon>
        <taxon>Spirotrichea</taxon>
        <taxon>Hypotrichia</taxon>
        <taxon>Euplotida</taxon>
        <taxon>Euplotidae</taxon>
        <taxon>Moneuplotes</taxon>
    </lineage>
</organism>